<dbReference type="OMA" id="TEDYWIL"/>
<keyword evidence="2" id="KW-1133">Transmembrane helix</keyword>
<dbReference type="RefSeq" id="XP_028860114.1">
    <property type="nucleotide sequence ID" value="XM_029008567.1"/>
</dbReference>
<reference evidence="3 4" key="1">
    <citation type="submission" date="2016-06" db="EMBL/GenBank/DDBJ databases">
        <authorList>
            <consortium name="Pathogen Informatics"/>
        </authorList>
    </citation>
    <scope>NUCLEOTIDE SEQUENCE [LARGE SCALE GENOMIC DNA]</scope>
</reference>
<dbReference type="AlphaFoldDB" id="A0A1D3JKR8"/>
<feature type="compositionally biased region" description="Polar residues" evidence="1">
    <location>
        <begin position="313"/>
        <end position="326"/>
    </location>
</feature>
<dbReference type="EMBL" id="LT594622">
    <property type="protein sequence ID" value="SBT87049.1"/>
    <property type="molecule type" value="Genomic_DNA"/>
</dbReference>
<sequence>MEQINYEEILKHLPSNKIYKEFKSEISEVDNNFNCDKFESVKTEYKVNCINLCKKVARNLKKIPEEDKLWSYNHRCLHYKYWVYEEIWKLFEKSSPEEDVKAVVNEFRNLQTSLTEDYWILNCNYDFDDEALNGLNNKKDEKYLYDYFVNHEFIKSKNFCNSVENDKYKKYLNGIKGLYNQKKKNCCDKKVSKCPNYFLNCADEFDPNKLLNELDSMEKGGCNGLKDIRTETDKKKHDSTELDQDFLNSFYFTGCPVLSNGRSSTNNGGMSCNLFRANVNVRSGVIGDGGNTEEDVSNSSSKEVQVIISSTYSEMSESQKSTNQLRVSGPVKKNNMSPEEKTDDSIRWNFGKGTLTCQSNASENDDYGLCEYMEELVEEGFFIREKGTGGYKFKKGKNWNPKYLVNIAKTKRRLKSNSSGFRDLGNSQIIMLKKDMQTYSHIPNRQIYSGNFVEYNILRNVFVRISIVVSLVMGFIFIFFLYLKFTPFGSCLGKIKKRKKRYRTNFTVLNQERLQKRFIKRTYRNSSRRRFSVVNVER</sequence>
<dbReference type="OrthoDB" id="10661200at2759"/>
<evidence type="ECO:0000313" key="4">
    <source>
        <dbReference type="Proteomes" id="UP000219813"/>
    </source>
</evidence>
<feature type="transmembrane region" description="Helical" evidence="2">
    <location>
        <begin position="461"/>
        <end position="483"/>
    </location>
</feature>
<dbReference type="InterPro" id="IPR008780">
    <property type="entry name" value="Plasmodium_Vir"/>
</dbReference>
<evidence type="ECO:0000256" key="2">
    <source>
        <dbReference type="SAM" id="Phobius"/>
    </source>
</evidence>
<keyword evidence="2" id="KW-0812">Transmembrane</keyword>
<organism evidence="3 4">
    <name type="scientific">Plasmodium malariae</name>
    <dbReference type="NCBI Taxonomy" id="5858"/>
    <lineage>
        <taxon>Eukaryota</taxon>
        <taxon>Sar</taxon>
        <taxon>Alveolata</taxon>
        <taxon>Apicomplexa</taxon>
        <taxon>Aconoidasida</taxon>
        <taxon>Haemosporida</taxon>
        <taxon>Plasmodiidae</taxon>
        <taxon>Plasmodium</taxon>
        <taxon>Plasmodium (Plasmodium)</taxon>
    </lineage>
</organism>
<feature type="region of interest" description="Disordered" evidence="1">
    <location>
        <begin position="313"/>
        <end position="345"/>
    </location>
</feature>
<gene>
    <name evidence="3" type="primary">PmUG01_01034400</name>
    <name evidence="3" type="ORF">PMUG01_01034400</name>
</gene>
<protein>
    <submittedName>
        <fullName evidence="3">PIR protein</fullName>
    </submittedName>
</protein>
<dbReference type="Pfam" id="PF05795">
    <property type="entry name" value="Plasmodium_Vir"/>
    <property type="match status" value="1"/>
</dbReference>
<dbReference type="GeneID" id="39866498"/>
<evidence type="ECO:0000256" key="1">
    <source>
        <dbReference type="SAM" id="MobiDB-lite"/>
    </source>
</evidence>
<keyword evidence="2" id="KW-0472">Membrane</keyword>
<accession>A0A1D3JKR8</accession>
<keyword evidence="4" id="KW-1185">Reference proteome</keyword>
<name>A0A1D3JKR8_PLAMA</name>
<dbReference type="KEGG" id="pmal:PMUG01_01034400"/>
<evidence type="ECO:0000313" key="3">
    <source>
        <dbReference type="EMBL" id="SBT87049.1"/>
    </source>
</evidence>
<dbReference type="Proteomes" id="UP000219813">
    <property type="component" value="Chromosome 1"/>
</dbReference>
<proteinExistence type="predicted"/>
<dbReference type="VEuPathDB" id="PlasmoDB:PmUG01_01034400"/>